<dbReference type="GO" id="GO:0005654">
    <property type="term" value="C:nucleoplasm"/>
    <property type="evidence" value="ECO:0007669"/>
    <property type="project" value="TreeGrafter"/>
</dbReference>
<dbReference type="Pfam" id="PF00076">
    <property type="entry name" value="RRM_1"/>
    <property type="match status" value="1"/>
</dbReference>
<evidence type="ECO:0000313" key="5">
    <source>
        <dbReference type="EMBL" id="KAF6762739.1"/>
    </source>
</evidence>
<reference evidence="5 6" key="1">
    <citation type="submission" date="2020-07" db="EMBL/GenBank/DDBJ databases">
        <title>Comparative genomics of pyrophilous fungi reveals a link between fire events and developmental genes.</title>
        <authorList>
            <consortium name="DOE Joint Genome Institute"/>
            <person name="Steindorff A.S."/>
            <person name="Carver A."/>
            <person name="Calhoun S."/>
            <person name="Stillman K."/>
            <person name="Liu H."/>
            <person name="Lipzen A."/>
            <person name="Pangilinan J."/>
            <person name="Labutti K."/>
            <person name="Bruns T.D."/>
            <person name="Grigoriev I.V."/>
        </authorList>
    </citation>
    <scope>NUCLEOTIDE SEQUENCE [LARGE SCALE GENOMIC DNA]</scope>
    <source>
        <strain evidence="5 6">CBS 144469</strain>
    </source>
</reference>
<dbReference type="PANTHER" id="PTHR15481:SF0">
    <property type="entry name" value="LD23870P-RELATED"/>
    <property type="match status" value="1"/>
</dbReference>
<feature type="region of interest" description="Disordered" evidence="3">
    <location>
        <begin position="1"/>
        <end position="24"/>
    </location>
</feature>
<feature type="domain" description="RRM" evidence="4">
    <location>
        <begin position="30"/>
        <end position="108"/>
    </location>
</feature>
<feature type="compositionally biased region" description="Basic residues" evidence="3">
    <location>
        <begin position="240"/>
        <end position="249"/>
    </location>
</feature>
<evidence type="ECO:0000313" key="6">
    <source>
        <dbReference type="Proteomes" id="UP000521943"/>
    </source>
</evidence>
<evidence type="ECO:0000256" key="2">
    <source>
        <dbReference type="PROSITE-ProRule" id="PRU00176"/>
    </source>
</evidence>
<dbReference type="InterPro" id="IPR000504">
    <property type="entry name" value="RRM_dom"/>
</dbReference>
<accession>A0A8H6MEE2</accession>
<dbReference type="Proteomes" id="UP000521943">
    <property type="component" value="Unassembled WGS sequence"/>
</dbReference>
<feature type="compositionally biased region" description="Basic and acidic residues" evidence="3">
    <location>
        <begin position="10"/>
        <end position="24"/>
    </location>
</feature>
<feature type="compositionally biased region" description="Low complexity" evidence="3">
    <location>
        <begin position="154"/>
        <end position="167"/>
    </location>
</feature>
<dbReference type="InterPro" id="IPR012677">
    <property type="entry name" value="Nucleotide-bd_a/b_plait_sf"/>
</dbReference>
<proteinExistence type="predicted"/>
<feature type="compositionally biased region" description="Basic residues" evidence="3">
    <location>
        <begin position="137"/>
        <end position="153"/>
    </location>
</feature>
<comment type="caution">
    <text evidence="5">The sequence shown here is derived from an EMBL/GenBank/DDBJ whole genome shotgun (WGS) entry which is preliminary data.</text>
</comment>
<feature type="compositionally biased region" description="Basic residues" evidence="3">
    <location>
        <begin position="280"/>
        <end position="295"/>
    </location>
</feature>
<dbReference type="EMBL" id="JACGCI010000007">
    <property type="protein sequence ID" value="KAF6762739.1"/>
    <property type="molecule type" value="Genomic_DNA"/>
</dbReference>
<dbReference type="GO" id="GO:0000398">
    <property type="term" value="P:mRNA splicing, via spliceosome"/>
    <property type="evidence" value="ECO:0007669"/>
    <property type="project" value="TreeGrafter"/>
</dbReference>
<evidence type="ECO:0000256" key="3">
    <source>
        <dbReference type="SAM" id="MobiDB-lite"/>
    </source>
</evidence>
<dbReference type="PROSITE" id="PS50102">
    <property type="entry name" value="RRM"/>
    <property type="match status" value="1"/>
</dbReference>
<feature type="compositionally biased region" description="Low complexity" evidence="3">
    <location>
        <begin position="250"/>
        <end position="279"/>
    </location>
</feature>
<keyword evidence="1 2" id="KW-0694">RNA-binding</keyword>
<dbReference type="SMART" id="SM00360">
    <property type="entry name" value="RRM"/>
    <property type="match status" value="1"/>
</dbReference>
<evidence type="ECO:0000259" key="4">
    <source>
        <dbReference type="PROSITE" id="PS50102"/>
    </source>
</evidence>
<gene>
    <name evidence="5" type="ORF">DFP72DRAFT_876791</name>
</gene>
<dbReference type="GO" id="GO:0061574">
    <property type="term" value="C:ASAP complex"/>
    <property type="evidence" value="ECO:0007669"/>
    <property type="project" value="TreeGrafter"/>
</dbReference>
<sequence>MSRGRSLSPAREDADMDMEPRLSEGKPDAKVVVVTNLTRNVVESHLQTVFGFYGEISKIDLPLFGNSGQNRGKAALEYLETLSARKAVSHMNGGQLDGATLKVELSDLPIRRRSRTPPPRGGRNGRTKGGRSLTRSRSPRHNSRSPSRSRSRTRSLSPVRSRSPPYRRGGGGYGGRADSFRGRGGYGRRGGPPAGRERDRPPHRPGANRSRSRSPIRRGGYNPAPPRRRSPSYTRGGVTRGRRTSRSRSRSYSVRSSRSRTRSFSPRSRSRSMSYSSKYSRSRSRTRSVSRGRRSSSRDDIRDSRSRSPGPRAP</sequence>
<dbReference type="PANTHER" id="PTHR15481">
    <property type="entry name" value="RIBONUCLEIC ACID BINDING PROTEIN S1"/>
    <property type="match status" value="1"/>
</dbReference>
<dbReference type="AlphaFoldDB" id="A0A8H6MEE2"/>
<evidence type="ECO:0000256" key="1">
    <source>
        <dbReference type="ARBA" id="ARBA00022884"/>
    </source>
</evidence>
<dbReference type="GO" id="GO:0005737">
    <property type="term" value="C:cytoplasm"/>
    <property type="evidence" value="ECO:0007669"/>
    <property type="project" value="TreeGrafter"/>
</dbReference>
<feature type="compositionally biased region" description="Gly residues" evidence="3">
    <location>
        <begin position="182"/>
        <end position="193"/>
    </location>
</feature>
<feature type="region of interest" description="Disordered" evidence="3">
    <location>
        <begin position="104"/>
        <end position="314"/>
    </location>
</feature>
<protein>
    <recommendedName>
        <fullName evidence="4">RRM domain-containing protein</fullName>
    </recommendedName>
</protein>
<dbReference type="SUPFAM" id="SSF54928">
    <property type="entry name" value="RNA-binding domain, RBD"/>
    <property type="match status" value="1"/>
</dbReference>
<dbReference type="InterPro" id="IPR035979">
    <property type="entry name" value="RBD_domain_sf"/>
</dbReference>
<dbReference type="Gene3D" id="3.30.70.330">
    <property type="match status" value="1"/>
</dbReference>
<organism evidence="5 6">
    <name type="scientific">Ephemerocybe angulata</name>
    <dbReference type="NCBI Taxonomy" id="980116"/>
    <lineage>
        <taxon>Eukaryota</taxon>
        <taxon>Fungi</taxon>
        <taxon>Dikarya</taxon>
        <taxon>Basidiomycota</taxon>
        <taxon>Agaricomycotina</taxon>
        <taxon>Agaricomycetes</taxon>
        <taxon>Agaricomycetidae</taxon>
        <taxon>Agaricales</taxon>
        <taxon>Agaricineae</taxon>
        <taxon>Psathyrellaceae</taxon>
        <taxon>Ephemerocybe</taxon>
    </lineage>
</organism>
<dbReference type="GO" id="GO:0003723">
    <property type="term" value="F:RNA binding"/>
    <property type="evidence" value="ECO:0007669"/>
    <property type="project" value="UniProtKB-UniRule"/>
</dbReference>
<dbReference type="OrthoDB" id="252020at2759"/>
<name>A0A8H6MEE2_9AGAR</name>
<keyword evidence="6" id="KW-1185">Reference proteome</keyword>
<feature type="compositionally biased region" description="Basic and acidic residues" evidence="3">
    <location>
        <begin position="296"/>
        <end position="306"/>
    </location>
</feature>